<dbReference type="Proteomes" id="UP000199577">
    <property type="component" value="Unassembled WGS sequence"/>
</dbReference>
<dbReference type="STRING" id="623281.SAMN05421747_109110"/>
<accession>A0A1I1IKI5</accession>
<evidence type="ECO:0008006" key="3">
    <source>
        <dbReference type="Google" id="ProtNLM"/>
    </source>
</evidence>
<evidence type="ECO:0000313" key="2">
    <source>
        <dbReference type="Proteomes" id="UP000199577"/>
    </source>
</evidence>
<dbReference type="RefSeq" id="WP_090973678.1">
    <property type="nucleotide sequence ID" value="NZ_FOLL01000009.1"/>
</dbReference>
<sequence length="374" mass="43573">MNVLLWAWLVWTGSPADVSGGQDTALHSEPVYYEDAPNGMTRFFYDDQYYLADKHCQFKAIERVGYYDFRKRMFIDEFTDFNNQGRAVLRGSYRDGKKDGQFRAYHSNGQLKWDVTFQHDLPQGMWKYYYPDGKPLLEVEFGAGGVFIHNFWDQRGRHRVVNGKGRYEFEVTADGYNPFGYIRYNRKGRVVEGRPHGAWAIEYVFDGGRKEDAGYEFYQHGKFVSGYDAYPNELFHDAPRYALVPVDFFNRAVEMNGKPCTIDAYSGFTAYLGKHLEDWFGELEEMPLPSKIEFTVNVSKHGVPGNVKMKSTFADKRYANALLEGLKWVDFWFPSYAEGAYIDDTLTVTMEAFPNIPERKLRFFDIHIRREKGI</sequence>
<dbReference type="EMBL" id="FOLL01000009">
    <property type="protein sequence ID" value="SFC36471.1"/>
    <property type="molecule type" value="Genomic_DNA"/>
</dbReference>
<name>A0A1I1IKI5_9SPHI</name>
<dbReference type="OrthoDB" id="9812355at2"/>
<gene>
    <name evidence="1" type="ORF">SAMN05421747_109110</name>
</gene>
<proteinExistence type="predicted"/>
<dbReference type="SUPFAM" id="SSF82185">
    <property type="entry name" value="Histone H3 K4-specific methyltransferase SET7/9 N-terminal domain"/>
    <property type="match status" value="1"/>
</dbReference>
<protein>
    <recommendedName>
        <fullName evidence="3">MORN repeat variant</fullName>
    </recommendedName>
</protein>
<keyword evidence="2" id="KW-1185">Reference proteome</keyword>
<organism evidence="1 2">
    <name type="scientific">Parapedobacter composti</name>
    <dbReference type="NCBI Taxonomy" id="623281"/>
    <lineage>
        <taxon>Bacteria</taxon>
        <taxon>Pseudomonadati</taxon>
        <taxon>Bacteroidota</taxon>
        <taxon>Sphingobacteriia</taxon>
        <taxon>Sphingobacteriales</taxon>
        <taxon>Sphingobacteriaceae</taxon>
        <taxon>Parapedobacter</taxon>
    </lineage>
</organism>
<dbReference type="AlphaFoldDB" id="A0A1I1IKI5"/>
<dbReference type="Gene3D" id="2.20.110.10">
    <property type="entry name" value="Histone H3 K4-specific methyltransferase SET7/9 N-terminal domain"/>
    <property type="match status" value="1"/>
</dbReference>
<evidence type="ECO:0000313" key="1">
    <source>
        <dbReference type="EMBL" id="SFC36471.1"/>
    </source>
</evidence>
<reference evidence="1 2" key="1">
    <citation type="submission" date="2016-10" db="EMBL/GenBank/DDBJ databases">
        <authorList>
            <person name="de Groot N.N."/>
        </authorList>
    </citation>
    <scope>NUCLEOTIDE SEQUENCE [LARGE SCALE GENOMIC DNA]</scope>
    <source>
        <strain evidence="1 2">DSM 22900</strain>
    </source>
</reference>